<dbReference type="InterPro" id="IPR050312">
    <property type="entry name" value="IolE/XylAMocC-like"/>
</dbReference>
<dbReference type="Proteomes" id="UP000199520">
    <property type="component" value="Unassembled WGS sequence"/>
</dbReference>
<dbReference type="OrthoDB" id="9782626at2"/>
<name>A0A1I4PNY5_9FIRM</name>
<dbReference type="STRING" id="1123291.SAMN04490355_106817"/>
<keyword evidence="2" id="KW-0413">Isomerase</keyword>
<dbReference type="PANTHER" id="PTHR12110">
    <property type="entry name" value="HYDROXYPYRUVATE ISOMERASE"/>
    <property type="match status" value="1"/>
</dbReference>
<organism evidence="2 3">
    <name type="scientific">Pelosinus propionicus DSM 13327</name>
    <dbReference type="NCBI Taxonomy" id="1123291"/>
    <lineage>
        <taxon>Bacteria</taxon>
        <taxon>Bacillati</taxon>
        <taxon>Bacillota</taxon>
        <taxon>Negativicutes</taxon>
        <taxon>Selenomonadales</taxon>
        <taxon>Sporomusaceae</taxon>
        <taxon>Pelosinus</taxon>
    </lineage>
</organism>
<evidence type="ECO:0000259" key="1">
    <source>
        <dbReference type="Pfam" id="PF01261"/>
    </source>
</evidence>
<protein>
    <submittedName>
        <fullName evidence="2">2-keto-myo-inositol isomerase</fullName>
    </submittedName>
</protein>
<reference evidence="3" key="1">
    <citation type="submission" date="2016-10" db="EMBL/GenBank/DDBJ databases">
        <authorList>
            <person name="Varghese N."/>
            <person name="Submissions S."/>
        </authorList>
    </citation>
    <scope>NUCLEOTIDE SEQUENCE [LARGE SCALE GENOMIC DNA]</scope>
    <source>
        <strain evidence="3">DSM 13327</strain>
    </source>
</reference>
<dbReference type="Gene3D" id="3.20.20.150">
    <property type="entry name" value="Divalent-metal-dependent TIM barrel enzymes"/>
    <property type="match status" value="1"/>
</dbReference>
<accession>A0A1I4PNY5</accession>
<proteinExistence type="predicted"/>
<dbReference type="InterPro" id="IPR036237">
    <property type="entry name" value="Xyl_isomerase-like_sf"/>
</dbReference>
<evidence type="ECO:0000313" key="3">
    <source>
        <dbReference type="Proteomes" id="UP000199520"/>
    </source>
</evidence>
<dbReference type="PANTHER" id="PTHR12110:SF21">
    <property type="entry name" value="XYLOSE ISOMERASE-LIKE TIM BARREL DOMAIN-CONTAINING PROTEIN"/>
    <property type="match status" value="1"/>
</dbReference>
<dbReference type="InterPro" id="IPR013022">
    <property type="entry name" value="Xyl_isomerase-like_TIM-brl"/>
</dbReference>
<keyword evidence="3" id="KW-1185">Reference proteome</keyword>
<feature type="domain" description="Xylose isomerase-like TIM barrel" evidence="1">
    <location>
        <begin position="23"/>
        <end position="264"/>
    </location>
</feature>
<dbReference type="GO" id="GO:0016853">
    <property type="term" value="F:isomerase activity"/>
    <property type="evidence" value="ECO:0007669"/>
    <property type="project" value="UniProtKB-KW"/>
</dbReference>
<dbReference type="RefSeq" id="WP_090943660.1">
    <property type="nucleotide sequence ID" value="NZ_FOTS01000068.1"/>
</dbReference>
<evidence type="ECO:0000313" key="2">
    <source>
        <dbReference type="EMBL" id="SFM29394.1"/>
    </source>
</evidence>
<dbReference type="EMBL" id="FOTS01000068">
    <property type="protein sequence ID" value="SFM29394.1"/>
    <property type="molecule type" value="Genomic_DNA"/>
</dbReference>
<gene>
    <name evidence="2" type="ORF">SAMN04490355_106817</name>
</gene>
<sequence>MKLGMNEATCKENSTLEKDLILCEKYHYSYIEIRLDMLKDYLKKHSIEELQSFFKTSYVKPYAFNSIEDINFCSKKQWEEVVALFTFACEMGQKIGNPYIIVVPTMSDDMIQKTEKEIVDDSVKVLRNLSDIAVSYGMKLAFEPIGNSRWCVRSLEQCMDIINAVDRKNVGVAFDAFNLFLYNKLQNIDSLNLVPVEKIFVYHIDDSEDLPLSELDHCHRLFPGDGVIPLKLITQKLHEKGYDGIASVELFRPEYWAMDPDDVFRLAAKKTKQFL</sequence>
<dbReference type="SUPFAM" id="SSF51658">
    <property type="entry name" value="Xylose isomerase-like"/>
    <property type="match status" value="1"/>
</dbReference>
<dbReference type="Pfam" id="PF01261">
    <property type="entry name" value="AP_endonuc_2"/>
    <property type="match status" value="1"/>
</dbReference>
<dbReference type="AlphaFoldDB" id="A0A1I4PNY5"/>